<dbReference type="Gramene" id="KCW53568">
    <property type="protein sequence ID" value="KCW53568"/>
    <property type="gene ID" value="EUGRSUZ_J02843"/>
</dbReference>
<reference evidence="1" key="1">
    <citation type="submission" date="2013-07" db="EMBL/GenBank/DDBJ databases">
        <title>The genome of Eucalyptus grandis.</title>
        <authorList>
            <person name="Schmutz J."/>
            <person name="Hayes R."/>
            <person name="Myburg A."/>
            <person name="Tuskan G."/>
            <person name="Grattapaglia D."/>
            <person name="Rokhsar D.S."/>
        </authorList>
    </citation>
    <scope>NUCLEOTIDE SEQUENCE</scope>
    <source>
        <tissue evidence="1">Leaf extractions</tissue>
    </source>
</reference>
<dbReference type="AlphaFoldDB" id="A0A059AIA4"/>
<sequence>MINLNITATETYERWSGSKSEYNNYIFRTLHLRQSEFSRKFSMIAPPSNVGTCSTKRAIKQANGKFESSN</sequence>
<dbReference type="EMBL" id="KK198762">
    <property type="protein sequence ID" value="KCW53568.1"/>
    <property type="molecule type" value="Genomic_DNA"/>
</dbReference>
<name>A0A059AIA4_EUCGR</name>
<accession>A0A059AIA4</accession>
<organism evidence="1">
    <name type="scientific">Eucalyptus grandis</name>
    <name type="common">Flooded gum</name>
    <dbReference type="NCBI Taxonomy" id="71139"/>
    <lineage>
        <taxon>Eukaryota</taxon>
        <taxon>Viridiplantae</taxon>
        <taxon>Streptophyta</taxon>
        <taxon>Embryophyta</taxon>
        <taxon>Tracheophyta</taxon>
        <taxon>Spermatophyta</taxon>
        <taxon>Magnoliopsida</taxon>
        <taxon>eudicotyledons</taxon>
        <taxon>Gunneridae</taxon>
        <taxon>Pentapetalae</taxon>
        <taxon>rosids</taxon>
        <taxon>malvids</taxon>
        <taxon>Myrtales</taxon>
        <taxon>Myrtaceae</taxon>
        <taxon>Myrtoideae</taxon>
        <taxon>Eucalypteae</taxon>
        <taxon>Eucalyptus</taxon>
    </lineage>
</organism>
<gene>
    <name evidence="1" type="ORF">EUGRSUZ_J02843</name>
</gene>
<protein>
    <submittedName>
        <fullName evidence="1">Uncharacterized protein</fullName>
    </submittedName>
</protein>
<dbReference type="InParanoid" id="A0A059AIA4"/>
<evidence type="ECO:0000313" key="1">
    <source>
        <dbReference type="EMBL" id="KCW53568.1"/>
    </source>
</evidence>
<proteinExistence type="predicted"/>